<gene>
    <name evidence="2" type="ORF">GCM10011360_05880</name>
</gene>
<keyword evidence="1" id="KW-1133">Transmembrane helix</keyword>
<dbReference type="Proteomes" id="UP000612855">
    <property type="component" value="Unassembled WGS sequence"/>
</dbReference>
<comment type="caution">
    <text evidence="2">The sequence shown here is derived from an EMBL/GenBank/DDBJ whole genome shotgun (WGS) entry which is preliminary data.</text>
</comment>
<organism evidence="2 3">
    <name type="scientific">Primorskyibacter flagellatus</name>
    <dbReference type="NCBI Taxonomy" id="1387277"/>
    <lineage>
        <taxon>Bacteria</taxon>
        <taxon>Pseudomonadati</taxon>
        <taxon>Pseudomonadota</taxon>
        <taxon>Alphaproteobacteria</taxon>
        <taxon>Rhodobacterales</taxon>
        <taxon>Roseobacteraceae</taxon>
        <taxon>Primorskyibacter</taxon>
    </lineage>
</organism>
<feature type="transmembrane region" description="Helical" evidence="1">
    <location>
        <begin position="6"/>
        <end position="28"/>
    </location>
</feature>
<accession>A0A917EBE4</accession>
<sequence length="139" mass="14236">MTRPAIGTSPLTVATVLIAGLTGAVLLFDTGGPPPREVHMLAGLALAGVALVQVAAFWRPLQLYLRRPLTGFVLVMGVAVTVAGALGWSSAAARPGPDPIAVFRALEAAPVSSLAELTGKPSARLVADLNARGYVDLRS</sequence>
<protein>
    <submittedName>
        <fullName evidence="2">Uncharacterized protein</fullName>
    </submittedName>
</protein>
<dbReference type="RefSeq" id="WP_188476128.1">
    <property type="nucleotide sequence ID" value="NZ_BMFJ01000001.1"/>
</dbReference>
<keyword evidence="1" id="KW-0472">Membrane</keyword>
<feature type="transmembrane region" description="Helical" evidence="1">
    <location>
        <begin position="40"/>
        <end position="58"/>
    </location>
</feature>
<evidence type="ECO:0000313" key="3">
    <source>
        <dbReference type="Proteomes" id="UP000612855"/>
    </source>
</evidence>
<reference evidence="3" key="1">
    <citation type="journal article" date="2019" name="Int. J. Syst. Evol. Microbiol.">
        <title>The Global Catalogue of Microorganisms (GCM) 10K type strain sequencing project: providing services to taxonomists for standard genome sequencing and annotation.</title>
        <authorList>
            <consortium name="The Broad Institute Genomics Platform"/>
            <consortium name="The Broad Institute Genome Sequencing Center for Infectious Disease"/>
            <person name="Wu L."/>
            <person name="Ma J."/>
        </authorList>
    </citation>
    <scope>NUCLEOTIDE SEQUENCE [LARGE SCALE GENOMIC DNA]</scope>
    <source>
        <strain evidence="3">CGMCC 1.12664</strain>
    </source>
</reference>
<proteinExistence type="predicted"/>
<evidence type="ECO:0000256" key="1">
    <source>
        <dbReference type="SAM" id="Phobius"/>
    </source>
</evidence>
<evidence type="ECO:0000313" key="2">
    <source>
        <dbReference type="EMBL" id="GGE19970.1"/>
    </source>
</evidence>
<keyword evidence="1" id="KW-0812">Transmembrane</keyword>
<keyword evidence="3" id="KW-1185">Reference proteome</keyword>
<dbReference type="EMBL" id="BMFJ01000001">
    <property type="protein sequence ID" value="GGE19970.1"/>
    <property type="molecule type" value="Genomic_DNA"/>
</dbReference>
<dbReference type="AlphaFoldDB" id="A0A917EBE4"/>
<name>A0A917EBE4_9RHOB</name>
<feature type="transmembrane region" description="Helical" evidence="1">
    <location>
        <begin position="70"/>
        <end position="88"/>
    </location>
</feature>